<evidence type="ECO:0000256" key="2">
    <source>
        <dbReference type="ARBA" id="ARBA00023082"/>
    </source>
</evidence>
<evidence type="ECO:0000256" key="1">
    <source>
        <dbReference type="ARBA" id="ARBA00023015"/>
    </source>
</evidence>
<comment type="caution">
    <text evidence="7">The sequence shown here is derived from an EMBL/GenBank/DDBJ whole genome shotgun (WGS) entry which is preliminary data.</text>
</comment>
<dbReference type="SUPFAM" id="SSF88946">
    <property type="entry name" value="Sigma2 domain of RNA polymerase sigma factors"/>
    <property type="match status" value="1"/>
</dbReference>
<evidence type="ECO:0000259" key="5">
    <source>
        <dbReference type="Pfam" id="PF04542"/>
    </source>
</evidence>
<dbReference type="OrthoDB" id="9799825at2"/>
<dbReference type="PANTHER" id="PTHR30385">
    <property type="entry name" value="SIGMA FACTOR F FLAGELLAR"/>
    <property type="match status" value="1"/>
</dbReference>
<evidence type="ECO:0000313" key="7">
    <source>
        <dbReference type="EMBL" id="RVU07974.1"/>
    </source>
</evidence>
<dbReference type="Pfam" id="PF04542">
    <property type="entry name" value="Sigma70_r2"/>
    <property type="match status" value="1"/>
</dbReference>
<dbReference type="InterPro" id="IPR014284">
    <property type="entry name" value="RNA_pol_sigma-70_dom"/>
</dbReference>
<feature type="domain" description="RNA polymerase sigma-70 region 2" evidence="5">
    <location>
        <begin position="47"/>
        <end position="116"/>
    </location>
</feature>
<dbReference type="NCBIfam" id="TIGR02937">
    <property type="entry name" value="sigma70-ECF"/>
    <property type="match status" value="1"/>
</dbReference>
<dbReference type="EMBL" id="SACO01000001">
    <property type="protein sequence ID" value="RVU07974.1"/>
    <property type="molecule type" value="Genomic_DNA"/>
</dbReference>
<dbReference type="Proteomes" id="UP000282837">
    <property type="component" value="Unassembled WGS sequence"/>
</dbReference>
<feature type="domain" description="RNA polymerase sigma-70 region 4" evidence="6">
    <location>
        <begin position="210"/>
        <end position="259"/>
    </location>
</feature>
<dbReference type="InterPro" id="IPR013325">
    <property type="entry name" value="RNA_pol_sigma_r2"/>
</dbReference>
<protein>
    <submittedName>
        <fullName evidence="7">Sigma-70 family RNA polymerase sigma factor</fullName>
    </submittedName>
</protein>
<dbReference type="PRINTS" id="PR00046">
    <property type="entry name" value="SIGMA70FCT"/>
</dbReference>
<keyword evidence="3" id="KW-0238">DNA-binding</keyword>
<reference evidence="7 8" key="1">
    <citation type="submission" date="2019-01" db="EMBL/GenBank/DDBJ databases">
        <authorList>
            <person name="Chen W.-M."/>
        </authorList>
    </citation>
    <scope>NUCLEOTIDE SEQUENCE [LARGE SCALE GENOMIC DNA]</scope>
    <source>
        <strain evidence="7 8">FSY-9</strain>
    </source>
</reference>
<dbReference type="Pfam" id="PF04545">
    <property type="entry name" value="Sigma70_r4"/>
    <property type="match status" value="1"/>
</dbReference>
<keyword evidence="4" id="KW-0804">Transcription</keyword>
<dbReference type="GO" id="GO:0016987">
    <property type="term" value="F:sigma factor activity"/>
    <property type="evidence" value="ECO:0007669"/>
    <property type="project" value="UniProtKB-KW"/>
</dbReference>
<dbReference type="AlphaFoldDB" id="A0A437NDG1"/>
<dbReference type="InterPro" id="IPR013324">
    <property type="entry name" value="RNA_pol_sigma_r3/r4-like"/>
</dbReference>
<dbReference type="Gene3D" id="1.20.140.160">
    <property type="match status" value="1"/>
</dbReference>
<proteinExistence type="predicted"/>
<organism evidence="7 8">
    <name type="scientific">Novosphingobium umbonatum</name>
    <dbReference type="NCBI Taxonomy" id="1908524"/>
    <lineage>
        <taxon>Bacteria</taxon>
        <taxon>Pseudomonadati</taxon>
        <taxon>Pseudomonadota</taxon>
        <taxon>Alphaproteobacteria</taxon>
        <taxon>Sphingomonadales</taxon>
        <taxon>Sphingomonadaceae</taxon>
        <taxon>Novosphingobium</taxon>
    </lineage>
</organism>
<keyword evidence="8" id="KW-1185">Reference proteome</keyword>
<dbReference type="InterPro" id="IPR007627">
    <property type="entry name" value="RNA_pol_sigma70_r2"/>
</dbReference>
<keyword evidence="1" id="KW-0805">Transcription regulation</keyword>
<dbReference type="SUPFAM" id="SSF88659">
    <property type="entry name" value="Sigma3 and sigma4 domains of RNA polymerase sigma factors"/>
    <property type="match status" value="2"/>
</dbReference>
<sequence length="268" mass="29497">MPNLPATPSGPPVSARRAGAVRAYAGPGPRRDRTARDAYAGDTADRVRRFLPMVRRLAWHLQGSGRDGIEVEDLMQAGLVALTECSQRHNGPGEDGFAAYAKMRVRGAMVDLIRRHVPLSRGAVERRRMMREKAQVLTGQLGREPHDTELAAAMGITLGELEALRSSSEPLRFENIDDAYSDSNPAFADERPDSLDLLADEQMRSSVAGAIGDLPERLQMVIQLYFVEELNLAEIAEVLSVSIPRVHQLKAQALDRLRNALKDVAEIL</sequence>
<dbReference type="InterPro" id="IPR000943">
    <property type="entry name" value="RNA_pol_sigma70"/>
</dbReference>
<name>A0A437NDG1_9SPHN</name>
<accession>A0A437NDG1</accession>
<dbReference type="PANTHER" id="PTHR30385:SF7">
    <property type="entry name" value="RNA POLYMERASE SIGMA FACTOR FLIA"/>
    <property type="match status" value="1"/>
</dbReference>
<evidence type="ECO:0000259" key="6">
    <source>
        <dbReference type="Pfam" id="PF04545"/>
    </source>
</evidence>
<evidence type="ECO:0000313" key="8">
    <source>
        <dbReference type="Proteomes" id="UP000282837"/>
    </source>
</evidence>
<dbReference type="CDD" id="cd06171">
    <property type="entry name" value="Sigma70_r4"/>
    <property type="match status" value="1"/>
</dbReference>
<gene>
    <name evidence="7" type="ORF">EOE18_01625</name>
</gene>
<evidence type="ECO:0000256" key="3">
    <source>
        <dbReference type="ARBA" id="ARBA00023125"/>
    </source>
</evidence>
<keyword evidence="2" id="KW-0731">Sigma factor</keyword>
<dbReference type="Gene3D" id="1.10.1740.10">
    <property type="match status" value="1"/>
</dbReference>
<evidence type="ECO:0000256" key="4">
    <source>
        <dbReference type="ARBA" id="ARBA00023163"/>
    </source>
</evidence>
<dbReference type="InterPro" id="IPR007630">
    <property type="entry name" value="RNA_pol_sigma70_r4"/>
</dbReference>
<dbReference type="GO" id="GO:0003677">
    <property type="term" value="F:DNA binding"/>
    <property type="evidence" value="ECO:0007669"/>
    <property type="project" value="UniProtKB-KW"/>
</dbReference>
<dbReference type="GO" id="GO:0006352">
    <property type="term" value="P:DNA-templated transcription initiation"/>
    <property type="evidence" value="ECO:0007669"/>
    <property type="project" value="InterPro"/>
</dbReference>